<organism evidence="2 3">
    <name type="scientific">Pseudoroseomonas cervicalis ATCC 49957</name>
    <dbReference type="NCBI Taxonomy" id="525371"/>
    <lineage>
        <taxon>Bacteria</taxon>
        <taxon>Pseudomonadati</taxon>
        <taxon>Pseudomonadota</taxon>
        <taxon>Alphaproteobacteria</taxon>
        <taxon>Acetobacterales</taxon>
        <taxon>Roseomonadaceae</taxon>
        <taxon>Roseomonas</taxon>
    </lineage>
</organism>
<dbReference type="Proteomes" id="UP000005324">
    <property type="component" value="Unassembled WGS sequence"/>
</dbReference>
<dbReference type="InterPro" id="IPR016084">
    <property type="entry name" value="Haem_Oase-like_multi-hlx"/>
</dbReference>
<dbReference type="InterPro" id="IPR050967">
    <property type="entry name" value="Thiamine_Salvage_TenA"/>
</dbReference>
<comment type="caution">
    <text evidence="2">The sequence shown here is derived from an EMBL/GenBank/DDBJ whole genome shotgun (WGS) entry which is preliminary data.</text>
</comment>
<reference evidence="2 3" key="1">
    <citation type="submission" date="2010-04" db="EMBL/GenBank/DDBJ databases">
        <authorList>
            <person name="Qin X."/>
            <person name="Bachman B."/>
            <person name="Battles P."/>
            <person name="Bell A."/>
            <person name="Bess C."/>
            <person name="Bickham C."/>
            <person name="Chaboub L."/>
            <person name="Chen D."/>
            <person name="Coyle M."/>
            <person name="Deiros D.R."/>
            <person name="Dinh H."/>
            <person name="Forbes L."/>
            <person name="Fowler G."/>
            <person name="Francisco L."/>
            <person name="Fu Q."/>
            <person name="Gubbala S."/>
            <person name="Hale W."/>
            <person name="Han Y."/>
            <person name="Hemphill L."/>
            <person name="Highlander S.K."/>
            <person name="Hirani K."/>
            <person name="Hogues M."/>
            <person name="Jackson L."/>
            <person name="Jakkamsetti A."/>
            <person name="Javaid M."/>
            <person name="Jiang H."/>
            <person name="Korchina V."/>
            <person name="Kovar C."/>
            <person name="Lara F."/>
            <person name="Lee S."/>
            <person name="Mata R."/>
            <person name="Mathew T."/>
            <person name="Moen C."/>
            <person name="Morales K."/>
            <person name="Munidasa M."/>
            <person name="Nazareth L."/>
            <person name="Ngo R."/>
            <person name="Nguyen L."/>
            <person name="Okwuonu G."/>
            <person name="Ongeri F."/>
            <person name="Patil S."/>
            <person name="Petrosino J."/>
            <person name="Pham C."/>
            <person name="Pham P."/>
            <person name="Pu L.-L."/>
            <person name="Puazo M."/>
            <person name="Raj R."/>
            <person name="Reid J."/>
            <person name="Rouhana J."/>
            <person name="Saada N."/>
            <person name="Shang Y."/>
            <person name="Simmons D."/>
            <person name="Thornton R."/>
            <person name="Warren J."/>
            <person name="Weissenberger G."/>
            <person name="Zhang J."/>
            <person name="Zhang L."/>
            <person name="Zhou C."/>
            <person name="Zhu D."/>
            <person name="Muzny D."/>
            <person name="Worley K."/>
            <person name="Gibbs R."/>
        </authorList>
    </citation>
    <scope>NUCLEOTIDE SEQUENCE [LARGE SCALE GENOMIC DNA]</scope>
    <source>
        <strain evidence="2 3">ATCC 49957</strain>
    </source>
</reference>
<dbReference type="GO" id="GO:0005829">
    <property type="term" value="C:cytosol"/>
    <property type="evidence" value="ECO:0007669"/>
    <property type="project" value="TreeGrafter"/>
</dbReference>
<dbReference type="PANTHER" id="PTHR43198">
    <property type="entry name" value="BIFUNCTIONAL TH2 PROTEIN"/>
    <property type="match status" value="1"/>
</dbReference>
<dbReference type="HOGENOM" id="CLU_077537_1_0_5"/>
<evidence type="ECO:0000313" key="2">
    <source>
        <dbReference type="EMBL" id="EFH10500.1"/>
    </source>
</evidence>
<dbReference type="OrthoDB" id="34166at2"/>
<dbReference type="RefSeq" id="WP_007002322.1">
    <property type="nucleotide sequence ID" value="NZ_GG770777.1"/>
</dbReference>
<accession>D5RQD0</accession>
<evidence type="ECO:0000259" key="1">
    <source>
        <dbReference type="Pfam" id="PF03070"/>
    </source>
</evidence>
<dbReference type="Gene3D" id="1.20.910.10">
    <property type="entry name" value="Heme oxygenase-like"/>
    <property type="match status" value="1"/>
</dbReference>
<proteinExistence type="predicted"/>
<dbReference type="EMBL" id="ADVL01000659">
    <property type="protein sequence ID" value="EFH10500.1"/>
    <property type="molecule type" value="Genomic_DNA"/>
</dbReference>
<dbReference type="PANTHER" id="PTHR43198:SF2">
    <property type="entry name" value="SI:CH1073-67J19.1-RELATED"/>
    <property type="match status" value="1"/>
</dbReference>
<protein>
    <submittedName>
        <fullName evidence="2">TENA/THI-4 family protein</fullName>
    </submittedName>
</protein>
<feature type="domain" description="Thiaminase-2/PQQC" evidence="1">
    <location>
        <begin position="22"/>
        <end position="226"/>
    </location>
</feature>
<sequence length="229" mass="25134">MFVSPYGAPGGLLHRLRDASAERWDAYCWHPFVQGLAEGTLPLPAFRRYLVQDWLFLIQFARAKALAAFKAESLEALRGKAAALNSLLGEMNLHLSYCRDWGLSEADVLAETEAPQTVAYTRWVLDRGMAGDILDLEVALAPCTVGYGEIAQRIEAHPGRRRDGNPYESWIATYGGAEYQALARAAAERLDALGRSHGGEARFASLSATFSEAARLEADFWQMGLDAAP</sequence>
<dbReference type="SUPFAM" id="SSF48613">
    <property type="entry name" value="Heme oxygenase-like"/>
    <property type="match status" value="1"/>
</dbReference>
<dbReference type="AlphaFoldDB" id="D5RQD0"/>
<dbReference type="CDD" id="cd19367">
    <property type="entry name" value="TenA_C_ScTHI20-like"/>
    <property type="match status" value="1"/>
</dbReference>
<evidence type="ECO:0000313" key="3">
    <source>
        <dbReference type="Proteomes" id="UP000005324"/>
    </source>
</evidence>
<dbReference type="InterPro" id="IPR004305">
    <property type="entry name" value="Thiaminase-2/PQQC"/>
</dbReference>
<dbReference type="Pfam" id="PF03070">
    <property type="entry name" value="TENA_THI-4"/>
    <property type="match status" value="1"/>
</dbReference>
<gene>
    <name evidence="2" type="ORF">HMPREF0731_3292</name>
</gene>
<name>D5RQD0_9PROT</name>
<keyword evidence="3" id="KW-1185">Reference proteome</keyword>